<dbReference type="AlphaFoldDB" id="A0A0R3TIY0"/>
<dbReference type="Proteomes" id="UP000278807">
    <property type="component" value="Unassembled WGS sequence"/>
</dbReference>
<evidence type="ECO:0000313" key="2">
    <source>
        <dbReference type="Proteomes" id="UP000278807"/>
    </source>
</evidence>
<proteinExistence type="predicted"/>
<dbReference type="EMBL" id="UZAE01009694">
    <property type="protein sequence ID" value="VDO02877.1"/>
    <property type="molecule type" value="Genomic_DNA"/>
</dbReference>
<protein>
    <submittedName>
        <fullName evidence="1 3">Uncharacterized protein</fullName>
    </submittedName>
</protein>
<reference evidence="3" key="1">
    <citation type="submission" date="2017-02" db="UniProtKB">
        <authorList>
            <consortium name="WormBaseParasite"/>
        </authorList>
    </citation>
    <scope>IDENTIFICATION</scope>
</reference>
<evidence type="ECO:0000313" key="1">
    <source>
        <dbReference type="EMBL" id="VDO02877.1"/>
    </source>
</evidence>
<dbReference type="WBParaSite" id="HNAJ_0000702101-mRNA-1">
    <property type="protein sequence ID" value="HNAJ_0000702101-mRNA-1"/>
    <property type="gene ID" value="HNAJ_0000702101"/>
</dbReference>
<accession>A0A0R3TIY0</accession>
<gene>
    <name evidence="1" type="ORF">HNAJ_LOCUS7017</name>
</gene>
<keyword evidence="2" id="KW-1185">Reference proteome</keyword>
<reference evidence="1 2" key="2">
    <citation type="submission" date="2018-11" db="EMBL/GenBank/DDBJ databases">
        <authorList>
            <consortium name="Pathogen Informatics"/>
        </authorList>
    </citation>
    <scope>NUCLEOTIDE SEQUENCE [LARGE SCALE GENOMIC DNA]</scope>
</reference>
<dbReference type="OrthoDB" id="10564380at2759"/>
<evidence type="ECO:0000313" key="3">
    <source>
        <dbReference type="WBParaSite" id="HNAJ_0000702101-mRNA-1"/>
    </source>
</evidence>
<name>A0A0R3TIY0_RODNA</name>
<organism evidence="3">
    <name type="scientific">Rodentolepis nana</name>
    <name type="common">Dwarf tapeworm</name>
    <name type="synonym">Hymenolepis nana</name>
    <dbReference type="NCBI Taxonomy" id="102285"/>
    <lineage>
        <taxon>Eukaryota</taxon>
        <taxon>Metazoa</taxon>
        <taxon>Spiralia</taxon>
        <taxon>Lophotrochozoa</taxon>
        <taxon>Platyhelminthes</taxon>
        <taxon>Cestoda</taxon>
        <taxon>Eucestoda</taxon>
        <taxon>Cyclophyllidea</taxon>
        <taxon>Hymenolepididae</taxon>
        <taxon>Rodentolepis</taxon>
    </lineage>
</organism>
<sequence>MCTFNPAESPQMICREANAKEPVRWSWGKGWRQSYSLPAFSPPPASEREDPEYLDVLVKQHNSAFAAAATPTLDTRSSNYYL</sequence>